<dbReference type="GeneID" id="78898280"/>
<gene>
    <name evidence="1" type="ORF">PYTT13_11445</name>
</gene>
<evidence type="ECO:0000313" key="1">
    <source>
        <dbReference type="EMBL" id="ATQ56365.1"/>
    </source>
</evidence>
<organism evidence="1 2">
    <name type="scientific">Paracoccus yeei</name>
    <dbReference type="NCBI Taxonomy" id="147645"/>
    <lineage>
        <taxon>Bacteria</taxon>
        <taxon>Pseudomonadati</taxon>
        <taxon>Pseudomonadota</taxon>
        <taxon>Alphaproteobacteria</taxon>
        <taxon>Rhodobacterales</taxon>
        <taxon>Paracoccaceae</taxon>
        <taxon>Paracoccus</taxon>
    </lineage>
</organism>
<sequence length="291" mass="31915">MRRVIFHVGPEKTGSTLVQAYFDLNQDAIRDAGGKRVAFFGPAAVRDSGLLSEAQTIVGGGQGPIPGLASLLSQAGDASTVIVSHESLFGHPDTAGFYGSEGGRRTLIHRMIAGSAECGEFVFYYKQPHKLIESYYRHHVMHGGKLAPMDYLERVPLLKMSFVEFKEDLESLAGADRVKMLDARIQDADAFFRRFCAALDLVIEKHALAVPAQTNKSWSALKTELSRIANAKMAPAERSGWLRAMAAIPLGESSDAPMVPRIVTDLVERVYRDEHQKLMSQLADKIPESVS</sequence>
<dbReference type="RefSeq" id="WP_099649176.1">
    <property type="nucleotide sequence ID" value="NZ_CAJGAB010000076.1"/>
</dbReference>
<accession>A0A2D2C1H9</accession>
<proteinExistence type="predicted"/>
<reference evidence="1 2" key="1">
    <citation type="submission" date="2017-10" db="EMBL/GenBank/DDBJ databases">
        <title>Complete genome sequence of Paracoccus yeei TT13 isolated from human skin.</title>
        <authorList>
            <person name="Lee K."/>
            <person name="Lim J.Y."/>
            <person name="Hwang I."/>
        </authorList>
    </citation>
    <scope>NUCLEOTIDE SEQUENCE [LARGE SCALE GENOMIC DNA]</scope>
    <source>
        <strain evidence="1 2">TT13</strain>
    </source>
</reference>
<dbReference type="EMBL" id="CP024422">
    <property type="protein sequence ID" value="ATQ56365.1"/>
    <property type="molecule type" value="Genomic_DNA"/>
</dbReference>
<evidence type="ECO:0008006" key="3">
    <source>
        <dbReference type="Google" id="ProtNLM"/>
    </source>
</evidence>
<dbReference type="InterPro" id="IPR027417">
    <property type="entry name" value="P-loop_NTPase"/>
</dbReference>
<dbReference type="Proteomes" id="UP000229314">
    <property type="component" value="Chromosome"/>
</dbReference>
<evidence type="ECO:0000313" key="2">
    <source>
        <dbReference type="Proteomes" id="UP000229314"/>
    </source>
</evidence>
<protein>
    <recommendedName>
        <fullName evidence="3">Sulfotransferase domain-containing protein</fullName>
    </recommendedName>
</protein>
<name>A0A2D2C1H9_9RHOB</name>
<dbReference type="SUPFAM" id="SSF52540">
    <property type="entry name" value="P-loop containing nucleoside triphosphate hydrolases"/>
    <property type="match status" value="1"/>
</dbReference>
<dbReference type="AlphaFoldDB" id="A0A2D2C1H9"/>